<dbReference type="InterPro" id="IPR049712">
    <property type="entry name" value="Poly_export"/>
</dbReference>
<feature type="transmembrane region" description="Helical" evidence="15">
    <location>
        <begin position="20"/>
        <end position="40"/>
    </location>
</feature>
<dbReference type="Pfam" id="PF22461">
    <property type="entry name" value="SLBB_2"/>
    <property type="match status" value="1"/>
</dbReference>
<accession>A0A9D2L582</accession>
<keyword evidence="8" id="KW-0625">Polysaccharide transport</keyword>
<feature type="domain" description="SLBB" evidence="17">
    <location>
        <begin position="170"/>
        <end position="249"/>
    </location>
</feature>
<reference evidence="18" key="1">
    <citation type="journal article" date="2021" name="PeerJ">
        <title>Extensive microbial diversity within the chicken gut microbiome revealed by metagenomics and culture.</title>
        <authorList>
            <person name="Gilroy R."/>
            <person name="Ravi A."/>
            <person name="Getino M."/>
            <person name="Pursley I."/>
            <person name="Horton D.L."/>
            <person name="Alikhan N.F."/>
            <person name="Baker D."/>
            <person name="Gharbi K."/>
            <person name="Hall N."/>
            <person name="Watson M."/>
            <person name="Adriaenssens E.M."/>
            <person name="Foster-Nyarko E."/>
            <person name="Jarju S."/>
            <person name="Secka A."/>
            <person name="Antonio M."/>
            <person name="Oren A."/>
            <person name="Chaudhuri R.R."/>
            <person name="La Ragione R."/>
            <person name="Hildebrand F."/>
            <person name="Pallen M.J."/>
        </authorList>
    </citation>
    <scope>NUCLEOTIDE SEQUENCE</scope>
    <source>
        <strain evidence="18">CHK169-11906</strain>
    </source>
</reference>
<gene>
    <name evidence="18" type="ORF">H9779_07775</name>
</gene>
<keyword evidence="15" id="KW-1133">Transmembrane helix</keyword>
<keyword evidence="4" id="KW-1134">Transmembrane beta strand</keyword>
<dbReference type="GO" id="GO:0015159">
    <property type="term" value="F:polysaccharide transmembrane transporter activity"/>
    <property type="evidence" value="ECO:0007669"/>
    <property type="project" value="InterPro"/>
</dbReference>
<evidence type="ECO:0000256" key="14">
    <source>
        <dbReference type="ARBA" id="ARBA00023288"/>
    </source>
</evidence>
<evidence type="ECO:0000256" key="6">
    <source>
        <dbReference type="ARBA" id="ARBA00022692"/>
    </source>
</evidence>
<evidence type="ECO:0000313" key="18">
    <source>
        <dbReference type="EMBL" id="HJA99477.1"/>
    </source>
</evidence>
<dbReference type="GO" id="GO:0046930">
    <property type="term" value="C:pore complex"/>
    <property type="evidence" value="ECO:0007669"/>
    <property type="project" value="UniProtKB-KW"/>
</dbReference>
<dbReference type="GO" id="GO:0015288">
    <property type="term" value="F:porin activity"/>
    <property type="evidence" value="ECO:0007669"/>
    <property type="project" value="UniProtKB-KW"/>
</dbReference>
<dbReference type="GO" id="GO:0006811">
    <property type="term" value="P:monoatomic ion transport"/>
    <property type="evidence" value="ECO:0007669"/>
    <property type="project" value="UniProtKB-KW"/>
</dbReference>
<keyword evidence="14" id="KW-0449">Lipoprotein</keyword>
<dbReference type="InterPro" id="IPR003715">
    <property type="entry name" value="Poly_export_N"/>
</dbReference>
<name>A0A9D2L582_9BACT</name>
<keyword evidence="11 15" id="KW-0472">Membrane</keyword>
<evidence type="ECO:0000256" key="4">
    <source>
        <dbReference type="ARBA" id="ARBA00022452"/>
    </source>
</evidence>
<reference evidence="18" key="2">
    <citation type="submission" date="2021-04" db="EMBL/GenBank/DDBJ databases">
        <authorList>
            <person name="Gilroy R."/>
        </authorList>
    </citation>
    <scope>NUCLEOTIDE SEQUENCE</scope>
    <source>
        <strain evidence="18">CHK169-11906</strain>
    </source>
</reference>
<keyword evidence="12" id="KW-0564">Palmitate</keyword>
<keyword evidence="13" id="KW-0998">Cell outer membrane</keyword>
<dbReference type="GO" id="GO:0009279">
    <property type="term" value="C:cell outer membrane"/>
    <property type="evidence" value="ECO:0007669"/>
    <property type="project" value="UniProtKB-SubCell"/>
</dbReference>
<evidence type="ECO:0000256" key="1">
    <source>
        <dbReference type="ARBA" id="ARBA00004571"/>
    </source>
</evidence>
<keyword evidence="6 15" id="KW-0812">Transmembrane</keyword>
<evidence type="ECO:0000256" key="15">
    <source>
        <dbReference type="SAM" id="Phobius"/>
    </source>
</evidence>
<dbReference type="PANTHER" id="PTHR33619">
    <property type="entry name" value="POLYSACCHARIDE EXPORT PROTEIN GFCE-RELATED"/>
    <property type="match status" value="1"/>
</dbReference>
<dbReference type="Pfam" id="PF02563">
    <property type="entry name" value="Poly_export"/>
    <property type="match status" value="1"/>
</dbReference>
<keyword evidence="7" id="KW-0732">Signal</keyword>
<feature type="transmembrane region" description="Helical" evidence="15">
    <location>
        <begin position="267"/>
        <end position="286"/>
    </location>
</feature>
<dbReference type="AlphaFoldDB" id="A0A9D2L582"/>
<dbReference type="PANTHER" id="PTHR33619:SF3">
    <property type="entry name" value="POLYSACCHARIDE EXPORT PROTEIN GFCE-RELATED"/>
    <property type="match status" value="1"/>
</dbReference>
<evidence type="ECO:0000256" key="2">
    <source>
        <dbReference type="ARBA" id="ARBA00009450"/>
    </source>
</evidence>
<dbReference type="EMBL" id="DWYR01000025">
    <property type="protein sequence ID" value="HJA99477.1"/>
    <property type="molecule type" value="Genomic_DNA"/>
</dbReference>
<comment type="caution">
    <text evidence="18">The sequence shown here is derived from an EMBL/GenBank/DDBJ whole genome shotgun (WGS) entry which is preliminary data.</text>
</comment>
<evidence type="ECO:0000256" key="8">
    <source>
        <dbReference type="ARBA" id="ARBA00023047"/>
    </source>
</evidence>
<keyword evidence="10" id="KW-0626">Porin</keyword>
<evidence type="ECO:0000256" key="10">
    <source>
        <dbReference type="ARBA" id="ARBA00023114"/>
    </source>
</evidence>
<feature type="domain" description="Polysaccharide export protein N-terminal" evidence="16">
    <location>
        <begin position="63"/>
        <end position="165"/>
    </location>
</feature>
<sequence length="287" mass="31904">MDRKNTNLHIKSSPRRGKEIAFPFLKHIFFLVVGGVLLTACASQKRVHYLQDVQANEQIQIAQNYQIRIKPLDRLTIVVNSQDPELAAPFNTASSFNSLTGTPLTTTTTSSTALQTRTVDENGDLEMPVIGTIHCEGLTRSELAQKIADMIREGGYIKDPTVNIQFADMKISVLGEVTRPGQYDITSDRISLLDALSLAGDLTIFGRRSDVMVIREDHGIRTTAILDLTSQNIYESPYFYLQQNDVVYVKPNKYKAQSGEISQNRSFYISLVSTAVSVATLIVTLTK</sequence>
<protein>
    <submittedName>
        <fullName evidence="18">Polysaccharide biosynthesis/export family protein</fullName>
    </submittedName>
</protein>
<dbReference type="InterPro" id="IPR054765">
    <property type="entry name" value="SLBB_dom"/>
</dbReference>
<evidence type="ECO:0000259" key="16">
    <source>
        <dbReference type="Pfam" id="PF02563"/>
    </source>
</evidence>
<evidence type="ECO:0000256" key="5">
    <source>
        <dbReference type="ARBA" id="ARBA00022597"/>
    </source>
</evidence>
<comment type="similarity">
    <text evidence="2">Belongs to the BexD/CtrA/VexA family.</text>
</comment>
<evidence type="ECO:0000259" key="17">
    <source>
        <dbReference type="Pfam" id="PF22461"/>
    </source>
</evidence>
<evidence type="ECO:0000256" key="3">
    <source>
        <dbReference type="ARBA" id="ARBA00022448"/>
    </source>
</evidence>
<organism evidence="18 19">
    <name type="scientific">Candidatus Alistipes avicola</name>
    <dbReference type="NCBI Taxonomy" id="2838432"/>
    <lineage>
        <taxon>Bacteria</taxon>
        <taxon>Pseudomonadati</taxon>
        <taxon>Bacteroidota</taxon>
        <taxon>Bacteroidia</taxon>
        <taxon>Bacteroidales</taxon>
        <taxon>Rikenellaceae</taxon>
        <taxon>Alistipes</taxon>
    </lineage>
</organism>
<evidence type="ECO:0000256" key="13">
    <source>
        <dbReference type="ARBA" id="ARBA00023237"/>
    </source>
</evidence>
<proteinExistence type="inferred from homology"/>
<dbReference type="Gene3D" id="3.10.560.10">
    <property type="entry name" value="Outer membrane lipoprotein wza domain like"/>
    <property type="match status" value="1"/>
</dbReference>
<evidence type="ECO:0000256" key="7">
    <source>
        <dbReference type="ARBA" id="ARBA00022729"/>
    </source>
</evidence>
<keyword evidence="5" id="KW-0762">Sugar transport</keyword>
<evidence type="ECO:0000256" key="12">
    <source>
        <dbReference type="ARBA" id="ARBA00023139"/>
    </source>
</evidence>
<evidence type="ECO:0000256" key="9">
    <source>
        <dbReference type="ARBA" id="ARBA00023065"/>
    </source>
</evidence>
<keyword evidence="3" id="KW-0813">Transport</keyword>
<comment type="subcellular location">
    <subcellularLocation>
        <location evidence="1">Cell outer membrane</location>
        <topology evidence="1">Multi-pass membrane protein</topology>
    </subcellularLocation>
</comment>
<evidence type="ECO:0000313" key="19">
    <source>
        <dbReference type="Proteomes" id="UP000824259"/>
    </source>
</evidence>
<dbReference type="Proteomes" id="UP000824259">
    <property type="component" value="Unassembled WGS sequence"/>
</dbReference>
<keyword evidence="9" id="KW-0406">Ion transport</keyword>
<evidence type="ECO:0000256" key="11">
    <source>
        <dbReference type="ARBA" id="ARBA00023136"/>
    </source>
</evidence>